<evidence type="ECO:0000256" key="2">
    <source>
        <dbReference type="ARBA" id="ARBA00022448"/>
    </source>
</evidence>
<dbReference type="InterPro" id="IPR023996">
    <property type="entry name" value="TonB-dep_OMP_SusC/RagA"/>
</dbReference>
<evidence type="ECO:0000259" key="12">
    <source>
        <dbReference type="Pfam" id="PF07715"/>
    </source>
</evidence>
<dbReference type="Gene3D" id="2.40.170.20">
    <property type="entry name" value="TonB-dependent receptor, beta-barrel domain"/>
    <property type="match status" value="1"/>
</dbReference>
<dbReference type="RefSeq" id="WP_194114139.1">
    <property type="nucleotide sequence ID" value="NZ_JADFFL010000014.1"/>
</dbReference>
<organism evidence="13 14">
    <name type="scientific">Mucilaginibacter myungsuensis</name>
    <dbReference type="NCBI Taxonomy" id="649104"/>
    <lineage>
        <taxon>Bacteria</taxon>
        <taxon>Pseudomonadati</taxon>
        <taxon>Bacteroidota</taxon>
        <taxon>Sphingobacteriia</taxon>
        <taxon>Sphingobacteriales</taxon>
        <taxon>Sphingobacteriaceae</taxon>
        <taxon>Mucilaginibacter</taxon>
    </lineage>
</organism>
<evidence type="ECO:0000256" key="7">
    <source>
        <dbReference type="ARBA" id="ARBA00023237"/>
    </source>
</evidence>
<dbReference type="InterPro" id="IPR037066">
    <property type="entry name" value="Plug_dom_sf"/>
</dbReference>
<dbReference type="InterPro" id="IPR036942">
    <property type="entry name" value="Beta-barrel_TonB_sf"/>
</dbReference>
<protein>
    <submittedName>
        <fullName evidence="13">SusC/RagA family TonB-linked outer membrane protein</fullName>
    </submittedName>
</protein>
<dbReference type="InterPro" id="IPR039426">
    <property type="entry name" value="TonB-dep_rcpt-like"/>
</dbReference>
<evidence type="ECO:0000256" key="8">
    <source>
        <dbReference type="PROSITE-ProRule" id="PRU01360"/>
    </source>
</evidence>
<dbReference type="AlphaFoldDB" id="A0A929PYU6"/>
<evidence type="ECO:0000256" key="1">
    <source>
        <dbReference type="ARBA" id="ARBA00004571"/>
    </source>
</evidence>
<keyword evidence="6 8" id="KW-0472">Membrane</keyword>
<evidence type="ECO:0000256" key="6">
    <source>
        <dbReference type="ARBA" id="ARBA00023136"/>
    </source>
</evidence>
<feature type="chain" id="PRO_5038117547" evidence="10">
    <location>
        <begin position="22"/>
        <end position="992"/>
    </location>
</feature>
<reference evidence="13" key="1">
    <citation type="submission" date="2020-10" db="EMBL/GenBank/DDBJ databases">
        <title>Mucilaginibacter mali sp. nov., isolated from rhizosphere soil of apple orchard.</title>
        <authorList>
            <person name="Lee J.-S."/>
            <person name="Kim H.S."/>
            <person name="Kim J.-S."/>
        </authorList>
    </citation>
    <scope>NUCLEOTIDE SEQUENCE</scope>
    <source>
        <strain evidence="13">KCTC 22746</strain>
    </source>
</reference>
<dbReference type="Pfam" id="PF07715">
    <property type="entry name" value="Plug"/>
    <property type="match status" value="1"/>
</dbReference>
<comment type="similarity">
    <text evidence="8 9">Belongs to the TonB-dependent receptor family.</text>
</comment>
<accession>A0A929PYU6</accession>
<dbReference type="InterPro" id="IPR012910">
    <property type="entry name" value="Plug_dom"/>
</dbReference>
<dbReference type="Gene3D" id="2.170.130.10">
    <property type="entry name" value="TonB-dependent receptor, plug domain"/>
    <property type="match status" value="1"/>
</dbReference>
<evidence type="ECO:0000259" key="11">
    <source>
        <dbReference type="Pfam" id="PF00593"/>
    </source>
</evidence>
<keyword evidence="5 9" id="KW-0798">TonB box</keyword>
<feature type="signal peptide" evidence="10">
    <location>
        <begin position="1"/>
        <end position="21"/>
    </location>
</feature>
<keyword evidence="4 8" id="KW-0812">Transmembrane</keyword>
<dbReference type="EMBL" id="JADFFL010000014">
    <property type="protein sequence ID" value="MBE9664641.1"/>
    <property type="molecule type" value="Genomic_DNA"/>
</dbReference>
<dbReference type="GO" id="GO:0009279">
    <property type="term" value="C:cell outer membrane"/>
    <property type="evidence" value="ECO:0007669"/>
    <property type="project" value="UniProtKB-SubCell"/>
</dbReference>
<sequence length="992" mass="111263">MRIIATITFLGVLCSATYSFGNTTVFAGAFQQQGALANTSSAKDTAKVTIDTSIVRMSPVKKAIAKRLESKNSSVDPVKLSTFPAISLQQYLKGQAAGLFSQESTGEPGTVQNMFIHGTSQPLLSSREVFATQPLVVLDGVPLVSEHPFAEDIQQYKFNRIGPATNVYAAFDMANIQSVQVLSGLNATAIYGPKAANGAIVLITNDPGNKRRVTFDGYTSLAAPQSVTTINGRFENDFRKQFYNKYTSNGSFSNDDVYPVFLSDSLNNAFYGPANWSDRYYGSKLQYSVNASIDGGNERANFRFSLGNTRSAGVGDDTKLDRYSARFVINMKPLTWFTFSAMVNANQLLRDRNRNVRDRLAQVNYIPDLSNPLTPNITKYSEYLDQFDRGFDNNKSNLYNGYAKFAAEFGKFKFVSTFAVDYNEGYRDIFYPRTLLQTNNYASNYFGFNQRATIDNVATYDYDLNSDNSFNFALGQTMQYDFYQYTYAYAYKGSNDFIKLNLLNNDLTPTVFRQQLVYKFLDKTRNNQFSVYGKADYSYKTKINLSLLLRADASSTQQPTSRWFYSPVVSASWDLKKEFLQDEKGITEFNLRGSAGRMGRFENFDNYSQGPQYTAYIGFTGNLITPGYNGLAVLTRPYTAGSTGYDLKWAYTDQANLGFDLGFLNGRLNASVDAYYRHDKNMLLSVPSAAEYGYTGVIKNGMAIRNTGIDLGVSANILAADKNLFGWTSSLNANFNKNQLTALPGGLNQIVIGDKLLKVGQSVDSYWLLTNDGIYTTDAQVPADGTGRKMTYNGITLKSGDPRWRDLNGDNQITDADKTLKGNALPKVSGGWNNNFTYKNWNLGVDFYYNLGRQVMNQQMANRFDFINREGLNDITSVREVFYWEKRGDYSKYPLYNPASSVVPYQVNQDLFMENASFVKLRTLQLGYDLTAIMKKKSPNLQKFYVYGSVNNVFTLTKYSGPDPELVNYTGYDNGYGMQIPRVFMLGIKADF</sequence>
<dbReference type="SUPFAM" id="SSF56935">
    <property type="entry name" value="Porins"/>
    <property type="match status" value="1"/>
</dbReference>
<evidence type="ECO:0000313" key="14">
    <source>
        <dbReference type="Proteomes" id="UP000622475"/>
    </source>
</evidence>
<name>A0A929PYU6_9SPHI</name>
<evidence type="ECO:0000313" key="13">
    <source>
        <dbReference type="EMBL" id="MBE9664641.1"/>
    </source>
</evidence>
<gene>
    <name evidence="13" type="ORF">IRJ16_22365</name>
</gene>
<dbReference type="InterPro" id="IPR000531">
    <property type="entry name" value="Beta-barrel_TonB"/>
</dbReference>
<dbReference type="NCBIfam" id="TIGR04056">
    <property type="entry name" value="OMP_RagA_SusC"/>
    <property type="match status" value="1"/>
</dbReference>
<dbReference type="Pfam" id="PF00593">
    <property type="entry name" value="TonB_dep_Rec_b-barrel"/>
    <property type="match status" value="1"/>
</dbReference>
<keyword evidence="2 8" id="KW-0813">Transport</keyword>
<keyword evidence="3 8" id="KW-1134">Transmembrane beta strand</keyword>
<comment type="subcellular location">
    <subcellularLocation>
        <location evidence="1 8">Cell outer membrane</location>
        <topology evidence="1 8">Multi-pass membrane protein</topology>
    </subcellularLocation>
</comment>
<dbReference type="Proteomes" id="UP000622475">
    <property type="component" value="Unassembled WGS sequence"/>
</dbReference>
<evidence type="ECO:0000256" key="9">
    <source>
        <dbReference type="RuleBase" id="RU003357"/>
    </source>
</evidence>
<dbReference type="PROSITE" id="PS52016">
    <property type="entry name" value="TONB_DEPENDENT_REC_3"/>
    <property type="match status" value="1"/>
</dbReference>
<proteinExistence type="inferred from homology"/>
<evidence type="ECO:0000256" key="10">
    <source>
        <dbReference type="SAM" id="SignalP"/>
    </source>
</evidence>
<evidence type="ECO:0000256" key="4">
    <source>
        <dbReference type="ARBA" id="ARBA00022692"/>
    </source>
</evidence>
<evidence type="ECO:0000256" key="3">
    <source>
        <dbReference type="ARBA" id="ARBA00022452"/>
    </source>
</evidence>
<feature type="domain" description="TonB-dependent receptor-like beta-barrel" evidence="11">
    <location>
        <begin position="357"/>
        <end position="847"/>
    </location>
</feature>
<keyword evidence="10" id="KW-0732">Signal</keyword>
<feature type="domain" description="TonB-dependent receptor plug" evidence="12">
    <location>
        <begin position="72"/>
        <end position="199"/>
    </location>
</feature>
<keyword evidence="7 8" id="KW-0998">Cell outer membrane</keyword>
<comment type="caution">
    <text evidence="13">The sequence shown here is derived from an EMBL/GenBank/DDBJ whole genome shotgun (WGS) entry which is preliminary data.</text>
</comment>
<keyword evidence="14" id="KW-1185">Reference proteome</keyword>
<evidence type="ECO:0000256" key="5">
    <source>
        <dbReference type="ARBA" id="ARBA00023077"/>
    </source>
</evidence>